<protein>
    <submittedName>
        <fullName evidence="4">Transcriptional regulator GlxA family, contains an amidase domain and an AraC-type DNA-binding HTH domain</fullName>
    </submittedName>
</protein>
<dbReference type="SUPFAM" id="SSF46689">
    <property type="entry name" value="Homeodomain-like"/>
    <property type="match status" value="2"/>
</dbReference>
<keyword evidence="2" id="KW-0804">Transcription</keyword>
<dbReference type="RefSeq" id="WP_091615468.1">
    <property type="nucleotide sequence ID" value="NZ_FOEF01000003.1"/>
</dbReference>
<dbReference type="Pfam" id="PF12833">
    <property type="entry name" value="HTH_18"/>
    <property type="match status" value="1"/>
</dbReference>
<keyword evidence="4" id="KW-0238">DNA-binding</keyword>
<dbReference type="PROSITE" id="PS01124">
    <property type="entry name" value="HTH_ARAC_FAMILY_2"/>
    <property type="match status" value="1"/>
</dbReference>
<gene>
    <name evidence="4" type="ORF">SAMN04489732_103328</name>
</gene>
<evidence type="ECO:0000313" key="5">
    <source>
        <dbReference type="Proteomes" id="UP000198582"/>
    </source>
</evidence>
<proteinExistence type="predicted"/>
<dbReference type="CDD" id="cd03137">
    <property type="entry name" value="GATase1_AraC_1"/>
    <property type="match status" value="1"/>
</dbReference>
<keyword evidence="1" id="KW-0805">Transcription regulation</keyword>
<accession>A0A1H8UK55</accession>
<dbReference type="GO" id="GO:0043565">
    <property type="term" value="F:sequence-specific DNA binding"/>
    <property type="evidence" value="ECO:0007669"/>
    <property type="project" value="InterPro"/>
</dbReference>
<dbReference type="InterPro" id="IPR009057">
    <property type="entry name" value="Homeodomain-like_sf"/>
</dbReference>
<dbReference type="AlphaFoldDB" id="A0A1H8UK55"/>
<feature type="domain" description="HTH araC/xylS-type" evidence="3">
    <location>
        <begin position="218"/>
        <end position="316"/>
    </location>
</feature>
<dbReference type="PANTHER" id="PTHR43130">
    <property type="entry name" value="ARAC-FAMILY TRANSCRIPTIONAL REGULATOR"/>
    <property type="match status" value="1"/>
</dbReference>
<evidence type="ECO:0000313" key="4">
    <source>
        <dbReference type="EMBL" id="SEP03599.1"/>
    </source>
</evidence>
<sequence>MREHLVLIPVFDGVQVLDVTGPFEVLAHATKRLGDAPGYAVRLVAATPEPVTTDGGLKLVPDGPLPSSGEIGTLLVPGGAGARALTPADELVGWLRNAAGRSARVVSVCTGAFPLAAAGVLDGHAAATHWQYAGQLASTYARIDVQADPIFVRDGRIWTSAGVTAGIDLALALVEADHGVDLAQHVARELVVFLRRPGGQSQYAGPMWTEPARKPGIREAQDLIHGRPEADLRVPALAAHAGMSERHFSREFTRALGYPPGDYVEQVRVDAARRLLESGPAPVTAVAARTGFGTAETMRRAFLRRLGVPPAHYRRHFAAGPS</sequence>
<dbReference type="Proteomes" id="UP000198582">
    <property type="component" value="Unassembled WGS sequence"/>
</dbReference>
<organism evidence="4 5">
    <name type="scientific">Amycolatopsis saalfeldensis</name>
    <dbReference type="NCBI Taxonomy" id="394193"/>
    <lineage>
        <taxon>Bacteria</taxon>
        <taxon>Bacillati</taxon>
        <taxon>Actinomycetota</taxon>
        <taxon>Actinomycetes</taxon>
        <taxon>Pseudonocardiales</taxon>
        <taxon>Pseudonocardiaceae</taxon>
        <taxon>Amycolatopsis</taxon>
    </lineage>
</organism>
<dbReference type="PANTHER" id="PTHR43130:SF3">
    <property type="entry name" value="HTH-TYPE TRANSCRIPTIONAL REGULATOR RV1931C"/>
    <property type="match status" value="1"/>
</dbReference>
<dbReference type="EMBL" id="FOEF01000003">
    <property type="protein sequence ID" value="SEP03599.1"/>
    <property type="molecule type" value="Genomic_DNA"/>
</dbReference>
<evidence type="ECO:0000259" key="3">
    <source>
        <dbReference type="PROSITE" id="PS01124"/>
    </source>
</evidence>
<dbReference type="OrthoDB" id="3660033at2"/>
<reference evidence="4 5" key="1">
    <citation type="submission" date="2016-10" db="EMBL/GenBank/DDBJ databases">
        <authorList>
            <person name="de Groot N.N."/>
        </authorList>
    </citation>
    <scope>NUCLEOTIDE SEQUENCE [LARGE SCALE GENOMIC DNA]</scope>
    <source>
        <strain evidence="4 5">DSM 44993</strain>
    </source>
</reference>
<name>A0A1H8UK55_9PSEU</name>
<evidence type="ECO:0000256" key="1">
    <source>
        <dbReference type="ARBA" id="ARBA00023015"/>
    </source>
</evidence>
<keyword evidence="5" id="KW-1185">Reference proteome</keyword>
<dbReference type="InterPro" id="IPR002818">
    <property type="entry name" value="DJ-1/PfpI"/>
</dbReference>
<dbReference type="STRING" id="394193.SAMN04489732_103328"/>
<dbReference type="InterPro" id="IPR052158">
    <property type="entry name" value="INH-QAR"/>
</dbReference>
<dbReference type="InterPro" id="IPR029062">
    <property type="entry name" value="Class_I_gatase-like"/>
</dbReference>
<dbReference type="Gene3D" id="3.40.50.880">
    <property type="match status" value="1"/>
</dbReference>
<dbReference type="SUPFAM" id="SSF52317">
    <property type="entry name" value="Class I glutamine amidotransferase-like"/>
    <property type="match status" value="1"/>
</dbReference>
<dbReference type="GO" id="GO:0003700">
    <property type="term" value="F:DNA-binding transcription factor activity"/>
    <property type="evidence" value="ECO:0007669"/>
    <property type="project" value="InterPro"/>
</dbReference>
<dbReference type="Pfam" id="PF01965">
    <property type="entry name" value="DJ-1_PfpI"/>
    <property type="match status" value="1"/>
</dbReference>
<dbReference type="Gene3D" id="1.10.10.60">
    <property type="entry name" value="Homeodomain-like"/>
    <property type="match status" value="2"/>
</dbReference>
<dbReference type="InterPro" id="IPR018060">
    <property type="entry name" value="HTH_AraC"/>
</dbReference>
<evidence type="ECO:0000256" key="2">
    <source>
        <dbReference type="ARBA" id="ARBA00023163"/>
    </source>
</evidence>
<dbReference type="SMART" id="SM00342">
    <property type="entry name" value="HTH_ARAC"/>
    <property type="match status" value="1"/>
</dbReference>